<dbReference type="Proteomes" id="UP000706333">
    <property type="component" value="Unassembled WGS sequence"/>
</dbReference>
<evidence type="ECO:0000256" key="1">
    <source>
        <dbReference type="SAM" id="Phobius"/>
    </source>
</evidence>
<protein>
    <recommendedName>
        <fullName evidence="4">GlsB/YeaQ/YmgE family stress response membrane protein</fullName>
    </recommendedName>
</protein>
<comment type="caution">
    <text evidence="2">The sequence shown here is derived from an EMBL/GenBank/DDBJ whole genome shotgun (WGS) entry which is preliminary data.</text>
</comment>
<evidence type="ECO:0008006" key="4">
    <source>
        <dbReference type="Google" id="ProtNLM"/>
    </source>
</evidence>
<organism evidence="2 3">
    <name type="scientific">Rhodobaculum claviforme</name>
    <dbReference type="NCBI Taxonomy" id="1549854"/>
    <lineage>
        <taxon>Bacteria</taxon>
        <taxon>Pseudomonadati</taxon>
        <taxon>Pseudomonadota</taxon>
        <taxon>Alphaproteobacteria</taxon>
        <taxon>Rhodobacterales</taxon>
        <taxon>Paracoccaceae</taxon>
        <taxon>Rhodobaculum</taxon>
    </lineage>
</organism>
<keyword evidence="1" id="KW-1133">Transmembrane helix</keyword>
<keyword evidence="3" id="KW-1185">Reference proteome</keyword>
<gene>
    <name evidence="2" type="ORF">CCR87_16150</name>
</gene>
<evidence type="ECO:0000313" key="2">
    <source>
        <dbReference type="EMBL" id="MBK5928848.1"/>
    </source>
</evidence>
<feature type="transmembrane region" description="Helical" evidence="1">
    <location>
        <begin position="56"/>
        <end position="75"/>
    </location>
</feature>
<dbReference type="RefSeq" id="WP_201158613.1">
    <property type="nucleotide sequence ID" value="NZ_NHSD01000328.1"/>
</dbReference>
<keyword evidence="1" id="KW-0472">Membrane</keyword>
<reference evidence="2" key="2">
    <citation type="journal article" date="2020" name="Microorganisms">
        <title>Osmotic Adaptation and Compatible Solute Biosynthesis of Phototrophic Bacteria as Revealed from Genome Analyses.</title>
        <authorList>
            <person name="Imhoff J.F."/>
            <person name="Rahn T."/>
            <person name="Kunzel S."/>
            <person name="Keller A."/>
            <person name="Neulinger S.C."/>
        </authorList>
    </citation>
    <scope>NUCLEOTIDE SEQUENCE</scope>
    <source>
        <strain evidence="2">LMG 28126</strain>
    </source>
</reference>
<dbReference type="EMBL" id="NHSD01000328">
    <property type="protein sequence ID" value="MBK5928848.1"/>
    <property type="molecule type" value="Genomic_DNA"/>
</dbReference>
<proteinExistence type="predicted"/>
<accession>A0A934TPL3</accession>
<dbReference type="AlphaFoldDB" id="A0A934TPL3"/>
<evidence type="ECO:0000313" key="3">
    <source>
        <dbReference type="Proteomes" id="UP000706333"/>
    </source>
</evidence>
<reference evidence="2" key="1">
    <citation type="submission" date="2017-05" db="EMBL/GenBank/DDBJ databases">
        <authorList>
            <person name="Imhoff J.F."/>
            <person name="Rahn T."/>
            <person name="Kuenzel S."/>
            <person name="Neulinger S.C."/>
        </authorList>
    </citation>
    <scope>NUCLEOTIDE SEQUENCE</scope>
    <source>
        <strain evidence="2">LMG 28126</strain>
    </source>
</reference>
<sequence>MPVLIYLMLGAAAGYLGARAMGFRSDPVTVLALGGLGALAAVMGLRLAAGVAQTGATAAAAVGGALAVLWLWRVLVERR</sequence>
<feature type="transmembrane region" description="Helical" evidence="1">
    <location>
        <begin position="28"/>
        <end position="49"/>
    </location>
</feature>
<name>A0A934TPL3_9RHOB</name>
<keyword evidence="1" id="KW-0812">Transmembrane</keyword>